<feature type="transmembrane region" description="Helical" evidence="6">
    <location>
        <begin position="96"/>
        <end position="115"/>
    </location>
</feature>
<dbReference type="InterPro" id="IPR020846">
    <property type="entry name" value="MFS_dom"/>
</dbReference>
<dbReference type="InterPro" id="IPR036259">
    <property type="entry name" value="MFS_trans_sf"/>
</dbReference>
<feature type="domain" description="Major facilitator superfamily (MFS) profile" evidence="7">
    <location>
        <begin position="26"/>
        <end position="437"/>
    </location>
</feature>
<protein>
    <submittedName>
        <fullName evidence="8">MFS transporter</fullName>
    </submittedName>
</protein>
<evidence type="ECO:0000256" key="4">
    <source>
        <dbReference type="ARBA" id="ARBA00022989"/>
    </source>
</evidence>
<comment type="caution">
    <text evidence="8">The sequence shown here is derived from an EMBL/GenBank/DDBJ whole genome shotgun (WGS) entry which is preliminary data.</text>
</comment>
<keyword evidence="5 6" id="KW-0472">Membrane</keyword>
<dbReference type="PANTHER" id="PTHR23519:SF1">
    <property type="entry name" value="AUTOPHAGY-RELATED PROTEIN 22"/>
    <property type="match status" value="1"/>
</dbReference>
<dbReference type="RefSeq" id="WP_330975657.1">
    <property type="nucleotide sequence ID" value="NZ_JAZGLY010000009.1"/>
</dbReference>
<keyword evidence="9" id="KW-1185">Reference proteome</keyword>
<feature type="transmembrane region" description="Helical" evidence="6">
    <location>
        <begin position="342"/>
        <end position="361"/>
    </location>
</feature>
<feature type="transmembrane region" description="Helical" evidence="6">
    <location>
        <begin position="162"/>
        <end position="180"/>
    </location>
</feature>
<proteinExistence type="predicted"/>
<feature type="transmembrane region" description="Helical" evidence="6">
    <location>
        <begin position="26"/>
        <end position="45"/>
    </location>
</feature>
<reference evidence="8 9" key="1">
    <citation type="submission" date="2024-01" db="EMBL/GenBank/DDBJ databases">
        <title>Niabella digestum sp. nov., isolated from waste digestion system.</title>
        <authorList>
            <person name="Zhang L."/>
        </authorList>
    </citation>
    <scope>NUCLEOTIDE SEQUENCE [LARGE SCALE GENOMIC DNA]</scope>
    <source>
        <strain evidence="8 9">A18</strain>
    </source>
</reference>
<dbReference type="Pfam" id="PF11700">
    <property type="entry name" value="ATG22"/>
    <property type="match status" value="1"/>
</dbReference>
<organism evidence="8 9">
    <name type="scientific">Niabella digestorum</name>
    <dbReference type="NCBI Taxonomy" id="3117701"/>
    <lineage>
        <taxon>Bacteria</taxon>
        <taxon>Pseudomonadati</taxon>
        <taxon>Bacteroidota</taxon>
        <taxon>Chitinophagia</taxon>
        <taxon>Chitinophagales</taxon>
        <taxon>Chitinophagaceae</taxon>
        <taxon>Niabella</taxon>
    </lineage>
</organism>
<evidence type="ECO:0000256" key="1">
    <source>
        <dbReference type="ARBA" id="ARBA00004127"/>
    </source>
</evidence>
<feature type="transmembrane region" description="Helical" evidence="6">
    <location>
        <begin position="121"/>
        <end position="141"/>
    </location>
</feature>
<evidence type="ECO:0000313" key="8">
    <source>
        <dbReference type="EMBL" id="MEE6188251.1"/>
    </source>
</evidence>
<feature type="transmembrane region" description="Helical" evidence="6">
    <location>
        <begin position="282"/>
        <end position="300"/>
    </location>
</feature>
<dbReference type="InterPro" id="IPR050495">
    <property type="entry name" value="ATG22/LtaA_families"/>
</dbReference>
<evidence type="ECO:0000256" key="2">
    <source>
        <dbReference type="ARBA" id="ARBA00022448"/>
    </source>
</evidence>
<gene>
    <name evidence="8" type="ORF">V2H41_13305</name>
</gene>
<dbReference type="PROSITE" id="PS50850">
    <property type="entry name" value="MFS"/>
    <property type="match status" value="1"/>
</dbReference>
<comment type="subcellular location">
    <subcellularLocation>
        <location evidence="1">Endomembrane system</location>
        <topology evidence="1">Multi-pass membrane protein</topology>
    </subcellularLocation>
</comment>
<evidence type="ECO:0000313" key="9">
    <source>
        <dbReference type="Proteomes" id="UP001357452"/>
    </source>
</evidence>
<accession>A0ABU7RJW0</accession>
<feature type="transmembrane region" description="Helical" evidence="6">
    <location>
        <begin position="65"/>
        <end position="84"/>
    </location>
</feature>
<feature type="transmembrane region" description="Helical" evidence="6">
    <location>
        <begin position="192"/>
        <end position="212"/>
    </location>
</feature>
<dbReference type="EMBL" id="JAZGLY010000009">
    <property type="protein sequence ID" value="MEE6188251.1"/>
    <property type="molecule type" value="Genomic_DNA"/>
</dbReference>
<keyword evidence="4 6" id="KW-1133">Transmembrane helix</keyword>
<evidence type="ECO:0000256" key="5">
    <source>
        <dbReference type="ARBA" id="ARBA00023136"/>
    </source>
</evidence>
<sequence>MAEGKVITASKKVTNGWAMYDWANSVYNLVITTTFFPIYFLAVTGSNDQEHKVTFLGREFVNSSLYDYILAVAYLIIAILYPILTSIADTRGNKKNFMRFFCYMGAIGCSALFFFKSDTLLLGVIAFMMAAMGYVGSLVFYNAYLPEIAAPEDRDRISAKGYAYGYIGSVLMQIVGFVLVMTMSDPGLATRITFLLVGIWWFAFAQITFAALPQSNVVQTKKGNVIQEGFQEMKKVYDQVKHMPILKRFLRGFFFYSMGVQTVMLAATIFGSKLLGLPDTKLIVTVVLIQLVAILGAWGMSRLSAIYGNLKVLMGVIVFWIIICILAYYTAGVAEKGINAEYHFYILALLVGLVMGGIQSLSRSTYSKLMPDTKDTASFFSYYDLTEKLAIVIGIFTFGRIEEITGTMKNSVLSLIVFFAIGLVWLYSALYKQKQTQTA</sequence>
<dbReference type="InterPro" id="IPR024671">
    <property type="entry name" value="Atg22-like"/>
</dbReference>
<keyword evidence="3 6" id="KW-0812">Transmembrane</keyword>
<dbReference type="Gene3D" id="1.20.1250.20">
    <property type="entry name" value="MFS general substrate transporter like domains"/>
    <property type="match status" value="1"/>
</dbReference>
<evidence type="ECO:0000256" key="3">
    <source>
        <dbReference type="ARBA" id="ARBA00022692"/>
    </source>
</evidence>
<feature type="transmembrane region" description="Helical" evidence="6">
    <location>
        <begin position="411"/>
        <end position="430"/>
    </location>
</feature>
<evidence type="ECO:0000259" key="7">
    <source>
        <dbReference type="PROSITE" id="PS50850"/>
    </source>
</evidence>
<dbReference type="Proteomes" id="UP001357452">
    <property type="component" value="Unassembled WGS sequence"/>
</dbReference>
<name>A0ABU7RJW0_9BACT</name>
<feature type="transmembrane region" description="Helical" evidence="6">
    <location>
        <begin position="249"/>
        <end position="270"/>
    </location>
</feature>
<dbReference type="SUPFAM" id="SSF103473">
    <property type="entry name" value="MFS general substrate transporter"/>
    <property type="match status" value="1"/>
</dbReference>
<feature type="transmembrane region" description="Helical" evidence="6">
    <location>
        <begin position="382"/>
        <end position="399"/>
    </location>
</feature>
<evidence type="ECO:0000256" key="6">
    <source>
        <dbReference type="SAM" id="Phobius"/>
    </source>
</evidence>
<keyword evidence="2" id="KW-0813">Transport</keyword>
<dbReference type="PANTHER" id="PTHR23519">
    <property type="entry name" value="AUTOPHAGY-RELATED PROTEIN 22"/>
    <property type="match status" value="1"/>
</dbReference>
<feature type="transmembrane region" description="Helical" evidence="6">
    <location>
        <begin position="312"/>
        <end position="330"/>
    </location>
</feature>